<evidence type="ECO:0000313" key="3">
    <source>
        <dbReference type="Proteomes" id="UP001205337"/>
    </source>
</evidence>
<protein>
    <submittedName>
        <fullName evidence="2">Uncharacterized protein</fullName>
    </submittedName>
</protein>
<evidence type="ECO:0000313" key="2">
    <source>
        <dbReference type="EMBL" id="MCS0498542.1"/>
    </source>
</evidence>
<keyword evidence="1" id="KW-0732">Signal</keyword>
<feature type="chain" id="PRO_5047097068" evidence="1">
    <location>
        <begin position="30"/>
        <end position="578"/>
    </location>
</feature>
<accession>A0ABT1ZCW8</accession>
<dbReference type="RefSeq" id="WP_258797495.1">
    <property type="nucleotide sequence ID" value="NZ_JANTHX010000004.1"/>
</dbReference>
<gene>
    <name evidence="2" type="ORF">NUH29_03130</name>
</gene>
<keyword evidence="3" id="KW-1185">Reference proteome</keyword>
<evidence type="ECO:0000256" key="1">
    <source>
        <dbReference type="SAM" id="SignalP"/>
    </source>
</evidence>
<dbReference type="EMBL" id="JANTHX010000004">
    <property type="protein sequence ID" value="MCS0498542.1"/>
    <property type="molecule type" value="Genomic_DNA"/>
</dbReference>
<comment type="caution">
    <text evidence="2">The sequence shown here is derived from an EMBL/GenBank/DDBJ whole genome shotgun (WGS) entry which is preliminary data.</text>
</comment>
<dbReference type="Proteomes" id="UP001205337">
    <property type="component" value="Unassembled WGS sequence"/>
</dbReference>
<name>A0ABT1ZCW8_9MICO</name>
<feature type="signal peptide" evidence="1">
    <location>
        <begin position="1"/>
        <end position="29"/>
    </location>
</feature>
<dbReference type="PROSITE" id="PS51257">
    <property type="entry name" value="PROKAR_LIPOPROTEIN"/>
    <property type="match status" value="1"/>
</dbReference>
<reference evidence="2 3" key="1">
    <citation type="submission" date="2022-08" db="EMBL/GenBank/DDBJ databases">
        <authorList>
            <person name="Li F."/>
        </authorList>
    </citation>
    <scope>NUCLEOTIDE SEQUENCE [LARGE SCALE GENOMIC DNA]</scope>
    <source>
        <strain evidence="2 3">10F1B-8-1</strain>
    </source>
</reference>
<organism evidence="2 3">
    <name type="scientific">Protaetiibacter mangrovi</name>
    <dbReference type="NCBI Taxonomy" id="2970926"/>
    <lineage>
        <taxon>Bacteria</taxon>
        <taxon>Bacillati</taxon>
        <taxon>Actinomycetota</taxon>
        <taxon>Actinomycetes</taxon>
        <taxon>Micrococcales</taxon>
        <taxon>Microbacteriaceae</taxon>
        <taxon>Protaetiibacter</taxon>
    </lineage>
</organism>
<sequence>MPDRRRGRAAARAAGAVALLAALTGCTIAPPEPLPTAGGDGVVPDVGPRHPFVDAGPAGVTVVDGDDWSLPDRVRPARNSGYFSEDADASELVAVRSVDLSWRQLRPTSARELDRTSSGSAQGMSFAGLEAQLAQPGDFWMRIFASGEDWAPEWVADECGVASYGPDYDGERHLPIWDECVWGHLMDTYRLLFVDLGLASDPRLRFVYVPGAFTWAEYDYEMVQAAADAGDLDEQSYLAWYGHAWDDLVTLFGDHADKLVFTGEDYPWGPFGAADDLLAKQAVDAGMGIRTGITELANFHLSEAPAYGSHVEPNGHLTVDESLPIHSGRYVVATENECFTDCGYDTDDPYYAVRQANLKALQLRVNWMYVVPGPSYLAEYPELWDWLRLSLGQTADTSADAWAALRDAEDTFWSDPESGPFDDPASWPTRPWVRNLERWLVQVDEPGSVAHRTDVDVHSGVLEADDGEAHEGLSTDVAGGDTGFVFEVDPRFAAAASGRAVLKVTFLDTGSGAFAIDTPAGASAPVVRQGTGAWRTATIALPDGALSSADGAARLRLSLGEGSDDLVARFVRLVRVEG</sequence>
<proteinExistence type="predicted"/>